<comment type="caution">
    <text evidence="1">The sequence shown here is derived from an EMBL/GenBank/DDBJ whole genome shotgun (WGS) entry which is preliminary data.</text>
</comment>
<name>A0A8H6FPU4_9LECA</name>
<proteinExistence type="predicted"/>
<dbReference type="GeneID" id="59291167"/>
<gene>
    <name evidence="1" type="ORF">HO173_009516</name>
</gene>
<protein>
    <submittedName>
        <fullName evidence="1">Uncharacterized protein</fullName>
    </submittedName>
</protein>
<sequence>MQLQYQQSAKKFAEKKAKRFAEQYAKAKAEADAKKGYSIITRPTFNTQGLSLAEAEDLADKNWAYAQKYSKYFKPDINIDEAYELSCQGFL</sequence>
<dbReference type="RefSeq" id="XP_037161840.1">
    <property type="nucleotide sequence ID" value="XM_037311406.1"/>
</dbReference>
<evidence type="ECO:0000313" key="1">
    <source>
        <dbReference type="EMBL" id="KAF6232411.1"/>
    </source>
</evidence>
<keyword evidence="2" id="KW-1185">Reference proteome</keyword>
<dbReference type="EMBL" id="JACCJC010000049">
    <property type="protein sequence ID" value="KAF6232411.1"/>
    <property type="molecule type" value="Genomic_DNA"/>
</dbReference>
<reference evidence="1 2" key="1">
    <citation type="journal article" date="2020" name="Genomics">
        <title>Complete, high-quality genomes from long-read metagenomic sequencing of two wolf lichen thalli reveals enigmatic genome architecture.</title>
        <authorList>
            <person name="McKenzie S.K."/>
            <person name="Walston R.F."/>
            <person name="Allen J.L."/>
        </authorList>
    </citation>
    <scope>NUCLEOTIDE SEQUENCE [LARGE SCALE GENOMIC DNA]</scope>
    <source>
        <strain evidence="1">WasteWater2</strain>
    </source>
</reference>
<evidence type="ECO:0000313" key="2">
    <source>
        <dbReference type="Proteomes" id="UP000578531"/>
    </source>
</evidence>
<dbReference type="Proteomes" id="UP000578531">
    <property type="component" value="Unassembled WGS sequence"/>
</dbReference>
<accession>A0A8H6FPU4</accession>
<dbReference type="AlphaFoldDB" id="A0A8H6FPU4"/>
<organism evidence="1 2">
    <name type="scientific">Letharia columbiana</name>
    <dbReference type="NCBI Taxonomy" id="112416"/>
    <lineage>
        <taxon>Eukaryota</taxon>
        <taxon>Fungi</taxon>
        <taxon>Dikarya</taxon>
        <taxon>Ascomycota</taxon>
        <taxon>Pezizomycotina</taxon>
        <taxon>Lecanoromycetes</taxon>
        <taxon>OSLEUM clade</taxon>
        <taxon>Lecanoromycetidae</taxon>
        <taxon>Lecanorales</taxon>
        <taxon>Lecanorineae</taxon>
        <taxon>Parmeliaceae</taxon>
        <taxon>Letharia</taxon>
    </lineage>
</organism>